<comment type="caution">
    <text evidence="8">Lacks conserved residue(s) required for the propagation of feature annotation.</text>
</comment>
<evidence type="ECO:0000256" key="2">
    <source>
        <dbReference type="ARBA" id="ARBA00022490"/>
    </source>
</evidence>
<dbReference type="EMBL" id="JAGIOO010000001">
    <property type="protein sequence ID" value="MBP2476957.1"/>
    <property type="molecule type" value="Genomic_DNA"/>
</dbReference>
<feature type="short sequence motif" description="'HIGH' region" evidence="8">
    <location>
        <begin position="10"/>
        <end position="20"/>
    </location>
</feature>
<dbReference type="Pfam" id="PF19269">
    <property type="entry name" value="Anticodon_2"/>
    <property type="match status" value="1"/>
</dbReference>
<comment type="subcellular location">
    <subcellularLocation>
        <location evidence="8">Cytoplasm</location>
    </subcellularLocation>
</comment>
<dbReference type="InterPro" id="IPR000924">
    <property type="entry name" value="Glu/Gln-tRNA-synth"/>
</dbReference>
<comment type="catalytic activity">
    <reaction evidence="8">
        <text>tRNA(Glu) + L-glutamate + ATP = L-glutamyl-tRNA(Glu) + AMP + diphosphate</text>
        <dbReference type="Rhea" id="RHEA:23540"/>
        <dbReference type="Rhea" id="RHEA-COMP:9663"/>
        <dbReference type="Rhea" id="RHEA-COMP:9680"/>
        <dbReference type="ChEBI" id="CHEBI:29985"/>
        <dbReference type="ChEBI" id="CHEBI:30616"/>
        <dbReference type="ChEBI" id="CHEBI:33019"/>
        <dbReference type="ChEBI" id="CHEBI:78442"/>
        <dbReference type="ChEBI" id="CHEBI:78520"/>
        <dbReference type="ChEBI" id="CHEBI:456215"/>
        <dbReference type="EC" id="6.1.1.17"/>
    </reaction>
</comment>
<dbReference type="Proteomes" id="UP001519363">
    <property type="component" value="Unassembled WGS sequence"/>
</dbReference>
<dbReference type="Gene3D" id="1.10.1160.10">
    <property type="entry name" value="Glutamyl-trna Synthetase, Domain 2"/>
    <property type="match status" value="1"/>
</dbReference>
<feature type="binding site" evidence="8">
    <location>
        <position position="257"/>
    </location>
    <ligand>
        <name>ATP</name>
        <dbReference type="ChEBI" id="CHEBI:30616"/>
    </ligand>
</feature>
<dbReference type="InterPro" id="IPR020061">
    <property type="entry name" value="Glu_tRNA_lig_a-bdl"/>
</dbReference>
<dbReference type="InterPro" id="IPR014729">
    <property type="entry name" value="Rossmann-like_a/b/a_fold"/>
</dbReference>
<dbReference type="InterPro" id="IPR045462">
    <property type="entry name" value="aa-tRNA-synth_I_cd-bd"/>
</dbReference>
<accession>A0ABS5AL14</accession>
<dbReference type="RefSeq" id="WP_086788609.1">
    <property type="nucleotide sequence ID" value="NZ_JAGIOO010000001.1"/>
</dbReference>
<dbReference type="InterPro" id="IPR020752">
    <property type="entry name" value="Glu-tRNA-synth_I_codon-bd_sub1"/>
</dbReference>
<dbReference type="InterPro" id="IPR020058">
    <property type="entry name" value="Glu/Gln-tRNA-synth_Ib_cat-dom"/>
</dbReference>
<dbReference type="InterPro" id="IPR049940">
    <property type="entry name" value="GluQ/Sye"/>
</dbReference>
<dbReference type="Gene3D" id="3.90.800.10">
    <property type="entry name" value="Glutamyl-tRNA Synthetase, Domain 3"/>
    <property type="match status" value="1"/>
</dbReference>
<comment type="subunit">
    <text evidence="8">Monomer.</text>
</comment>
<evidence type="ECO:0000256" key="4">
    <source>
        <dbReference type="ARBA" id="ARBA00022741"/>
    </source>
</evidence>
<dbReference type="PANTHER" id="PTHR43311:SF2">
    <property type="entry name" value="GLUTAMATE--TRNA LIGASE, MITOCHONDRIAL-RELATED"/>
    <property type="match status" value="1"/>
</dbReference>
<comment type="caution">
    <text evidence="11">The sequence shown here is derived from an EMBL/GenBank/DDBJ whole genome shotgun (WGS) entry which is preliminary data.</text>
</comment>
<keyword evidence="7 8" id="KW-0030">Aminoacyl-tRNA synthetase</keyword>
<evidence type="ECO:0000256" key="5">
    <source>
        <dbReference type="ARBA" id="ARBA00022840"/>
    </source>
</evidence>
<dbReference type="CDD" id="cd00808">
    <property type="entry name" value="GluRS_core"/>
    <property type="match status" value="1"/>
</dbReference>
<keyword evidence="4 8" id="KW-0547">Nucleotide-binding</keyword>
<organism evidence="11 12">
    <name type="scientific">Crossiella equi</name>
    <dbReference type="NCBI Taxonomy" id="130796"/>
    <lineage>
        <taxon>Bacteria</taxon>
        <taxon>Bacillati</taxon>
        <taxon>Actinomycetota</taxon>
        <taxon>Actinomycetes</taxon>
        <taxon>Pseudonocardiales</taxon>
        <taxon>Pseudonocardiaceae</taxon>
        <taxon>Crossiella</taxon>
    </lineage>
</organism>
<gene>
    <name evidence="8" type="primary">gltX</name>
    <name evidence="11" type="ORF">JOF53_005829</name>
</gene>
<dbReference type="GO" id="GO:0004818">
    <property type="term" value="F:glutamate-tRNA ligase activity"/>
    <property type="evidence" value="ECO:0007669"/>
    <property type="project" value="UniProtKB-EC"/>
</dbReference>
<dbReference type="SUPFAM" id="SSF48163">
    <property type="entry name" value="An anticodon-binding domain of class I aminoacyl-tRNA synthetases"/>
    <property type="match status" value="1"/>
</dbReference>
<evidence type="ECO:0000256" key="1">
    <source>
        <dbReference type="ARBA" id="ARBA00007894"/>
    </source>
</evidence>
<dbReference type="InterPro" id="IPR004527">
    <property type="entry name" value="Glu-tRNA-ligase_bac/mito"/>
</dbReference>
<dbReference type="HAMAP" id="MF_00022">
    <property type="entry name" value="Glu_tRNA_synth_type1"/>
    <property type="match status" value="1"/>
</dbReference>
<evidence type="ECO:0000256" key="7">
    <source>
        <dbReference type="ARBA" id="ARBA00023146"/>
    </source>
</evidence>
<keyword evidence="6 8" id="KW-0648">Protein biosynthesis</keyword>
<sequence>MSEVRVRFCPSPTGTPHVGLIRTALFNWAYARHTGGKLVFRIEDTDAARDSEESYEALLDALRWVGIDWDEGPEVGGPYAPYRQSQRRDIYRDVIAKLVEAGELYESFSTPEEVEARHKAAGRDPKLGYDNFDRDLTAEQKAAYRAQGREPVLRLPMPARDITFTDLVRGEITFPAGSIPDQVLVRANGEPLYTLVNPVDDALMRVTHVLRGEDLLPSTPRQIALYEALTRIGVAEGTPQFGHLPFVMGEGNKKLSKRDPSSNLFHHRDRGFLPEGLLNYLALLGWSIAEDRDVFTMAEMVEAFDLGKVSANPARFDQKKAEAINGSHVRLLAPEDFQQRLLPYLQRAGLLPEEPSAEQLALLAGAAPLVQERVAVLSEAVDMLAFLFADEETFQVEPESAAKALGADAEPVLRASLEALTGLSEWKTEAIEEALKGALVDGLGLKPRKAFAPVRVAASGRTVSPPLYESLELLGRDRSLGRLERALEAVPTAS</sequence>
<dbReference type="Gene3D" id="1.10.8.70">
    <property type="entry name" value="Glutamate-tRNA synthetase, class I, anticodon-binding domain 1"/>
    <property type="match status" value="1"/>
</dbReference>
<reference evidence="11 12" key="1">
    <citation type="submission" date="2021-03" db="EMBL/GenBank/DDBJ databases">
        <title>Sequencing the genomes of 1000 actinobacteria strains.</title>
        <authorList>
            <person name="Klenk H.-P."/>
        </authorList>
    </citation>
    <scope>NUCLEOTIDE SEQUENCE [LARGE SCALE GENOMIC DNA]</scope>
    <source>
        <strain evidence="11 12">DSM 44580</strain>
    </source>
</reference>
<comment type="similarity">
    <text evidence="1 8">Belongs to the class-I aminoacyl-tRNA synthetase family. Glutamate--tRNA ligase type 1 subfamily.</text>
</comment>
<evidence type="ECO:0000259" key="9">
    <source>
        <dbReference type="Pfam" id="PF00749"/>
    </source>
</evidence>
<dbReference type="NCBIfam" id="TIGR00464">
    <property type="entry name" value="gltX_bact"/>
    <property type="match status" value="1"/>
</dbReference>
<dbReference type="InterPro" id="IPR033910">
    <property type="entry name" value="GluRS_core"/>
</dbReference>
<evidence type="ECO:0000256" key="3">
    <source>
        <dbReference type="ARBA" id="ARBA00022598"/>
    </source>
</evidence>
<feature type="domain" description="Aminoacyl-tRNA synthetase class I anticodon-binding" evidence="10">
    <location>
        <begin position="337"/>
        <end position="487"/>
    </location>
</feature>
<comment type="function">
    <text evidence="8">Catalyzes the attachment of glutamate to tRNA(Glu) in a two-step reaction: glutamate is first activated by ATP to form Glu-AMP and then transferred to the acceptor end of tRNA(Glu).</text>
</comment>
<dbReference type="Pfam" id="PF00749">
    <property type="entry name" value="tRNA-synt_1c"/>
    <property type="match status" value="1"/>
</dbReference>
<dbReference type="InterPro" id="IPR020751">
    <property type="entry name" value="aa-tRNA-synth_I_codon-bd_sub2"/>
</dbReference>
<feature type="domain" description="Glutamyl/glutaminyl-tRNA synthetase class Ib catalytic" evidence="9">
    <location>
        <begin position="3"/>
        <end position="320"/>
    </location>
</feature>
<evidence type="ECO:0000256" key="8">
    <source>
        <dbReference type="HAMAP-Rule" id="MF_00022"/>
    </source>
</evidence>
<dbReference type="EC" id="6.1.1.17" evidence="8"/>
<evidence type="ECO:0000313" key="11">
    <source>
        <dbReference type="EMBL" id="MBP2476957.1"/>
    </source>
</evidence>
<protein>
    <recommendedName>
        <fullName evidence="8">Glutamate--tRNA ligase</fullName>
        <ecNumber evidence="8">6.1.1.17</ecNumber>
    </recommendedName>
    <alternativeName>
        <fullName evidence="8">Glutamyl-tRNA synthetase</fullName>
        <shortName evidence="8">GluRS</shortName>
    </alternativeName>
</protein>
<keyword evidence="12" id="KW-1185">Reference proteome</keyword>
<keyword evidence="2 8" id="KW-0963">Cytoplasm</keyword>
<dbReference type="PANTHER" id="PTHR43311">
    <property type="entry name" value="GLUTAMATE--TRNA LIGASE"/>
    <property type="match status" value="1"/>
</dbReference>
<dbReference type="Gene3D" id="1.10.10.350">
    <property type="match status" value="1"/>
</dbReference>
<proteinExistence type="inferred from homology"/>
<evidence type="ECO:0000313" key="12">
    <source>
        <dbReference type="Proteomes" id="UP001519363"/>
    </source>
</evidence>
<feature type="short sequence motif" description="'KMSKS' region" evidence="8">
    <location>
        <begin position="254"/>
        <end position="258"/>
    </location>
</feature>
<dbReference type="PRINTS" id="PR00987">
    <property type="entry name" value="TRNASYNTHGLU"/>
</dbReference>
<keyword evidence="5 8" id="KW-0067">ATP-binding</keyword>
<keyword evidence="3 8" id="KW-0436">Ligase</keyword>
<name>A0ABS5AL14_9PSEU</name>
<evidence type="ECO:0000256" key="6">
    <source>
        <dbReference type="ARBA" id="ARBA00022917"/>
    </source>
</evidence>
<dbReference type="InterPro" id="IPR008925">
    <property type="entry name" value="aa_tRNA-synth_I_cd-bd_sf"/>
</dbReference>
<evidence type="ECO:0000259" key="10">
    <source>
        <dbReference type="Pfam" id="PF19269"/>
    </source>
</evidence>
<dbReference type="SUPFAM" id="SSF52374">
    <property type="entry name" value="Nucleotidylyl transferase"/>
    <property type="match status" value="1"/>
</dbReference>
<dbReference type="Gene3D" id="3.40.50.620">
    <property type="entry name" value="HUPs"/>
    <property type="match status" value="1"/>
</dbReference>